<evidence type="ECO:0000256" key="1">
    <source>
        <dbReference type="SAM" id="MobiDB-lite"/>
    </source>
</evidence>
<keyword evidence="3" id="KW-1185">Reference proteome</keyword>
<sequence>MPALDLLWNNSPATLVIFQVFPRVQALFPVPRCQVTAKNNGQRVETASQDTGHMQADKWNSESGQETIKQHQGERTYGQSHQQLRIALVLLNSQPCDEAS</sequence>
<protein>
    <submittedName>
        <fullName evidence="2">Uncharacterized protein</fullName>
    </submittedName>
</protein>
<evidence type="ECO:0000313" key="3">
    <source>
        <dbReference type="Proteomes" id="UP000054564"/>
    </source>
</evidence>
<dbReference type="AlphaFoldDB" id="A0A0L0UPJ0"/>
<dbReference type="EMBL" id="AJIL01000687">
    <property type="protein sequence ID" value="KNE88928.1"/>
    <property type="molecule type" value="Genomic_DNA"/>
</dbReference>
<accession>A0A0L0UPJ0</accession>
<comment type="caution">
    <text evidence="2">The sequence shown here is derived from an EMBL/GenBank/DDBJ whole genome shotgun (WGS) entry which is preliminary data.</text>
</comment>
<reference evidence="3" key="1">
    <citation type="submission" date="2014-03" db="EMBL/GenBank/DDBJ databases">
        <title>The Genome Sequence of Puccinia striiformis f. sp. tritici PST-78.</title>
        <authorList>
            <consortium name="The Broad Institute Genome Sequencing Platform"/>
            <person name="Cuomo C."/>
            <person name="Hulbert S."/>
            <person name="Chen X."/>
            <person name="Walker B."/>
            <person name="Young S.K."/>
            <person name="Zeng Q."/>
            <person name="Gargeya S."/>
            <person name="Fitzgerald M."/>
            <person name="Haas B."/>
            <person name="Abouelleil A."/>
            <person name="Alvarado L."/>
            <person name="Arachchi H.M."/>
            <person name="Berlin A.M."/>
            <person name="Chapman S.B."/>
            <person name="Goldberg J."/>
            <person name="Griggs A."/>
            <person name="Gujja S."/>
            <person name="Hansen M."/>
            <person name="Howarth C."/>
            <person name="Imamovic A."/>
            <person name="Larimer J."/>
            <person name="McCowan C."/>
            <person name="Montmayeur A."/>
            <person name="Murphy C."/>
            <person name="Neiman D."/>
            <person name="Pearson M."/>
            <person name="Priest M."/>
            <person name="Roberts A."/>
            <person name="Saif S."/>
            <person name="Shea T."/>
            <person name="Sisk P."/>
            <person name="Sykes S."/>
            <person name="Wortman J."/>
            <person name="Nusbaum C."/>
            <person name="Birren B."/>
        </authorList>
    </citation>
    <scope>NUCLEOTIDE SEQUENCE [LARGE SCALE GENOMIC DNA]</scope>
    <source>
        <strain evidence="3">race PST-78</strain>
    </source>
</reference>
<dbReference type="Proteomes" id="UP000054564">
    <property type="component" value="Unassembled WGS sequence"/>
</dbReference>
<proteinExistence type="predicted"/>
<evidence type="ECO:0000313" key="2">
    <source>
        <dbReference type="EMBL" id="KNE88928.1"/>
    </source>
</evidence>
<gene>
    <name evidence="2" type="ORF">PSTG_17622</name>
</gene>
<feature type="region of interest" description="Disordered" evidence="1">
    <location>
        <begin position="45"/>
        <end position="65"/>
    </location>
</feature>
<organism evidence="2 3">
    <name type="scientific">Puccinia striiformis f. sp. tritici PST-78</name>
    <dbReference type="NCBI Taxonomy" id="1165861"/>
    <lineage>
        <taxon>Eukaryota</taxon>
        <taxon>Fungi</taxon>
        <taxon>Dikarya</taxon>
        <taxon>Basidiomycota</taxon>
        <taxon>Pucciniomycotina</taxon>
        <taxon>Pucciniomycetes</taxon>
        <taxon>Pucciniales</taxon>
        <taxon>Pucciniaceae</taxon>
        <taxon>Puccinia</taxon>
    </lineage>
</organism>
<name>A0A0L0UPJ0_9BASI</name>